<dbReference type="RefSeq" id="WP_132124746.1">
    <property type="nucleotide sequence ID" value="NZ_SLWS01000013.1"/>
</dbReference>
<proteinExistence type="predicted"/>
<evidence type="ECO:0000313" key="1">
    <source>
        <dbReference type="EMBL" id="TCO50798.1"/>
    </source>
</evidence>
<comment type="caution">
    <text evidence="1">The sequence shown here is derived from an EMBL/GenBank/DDBJ whole genome shotgun (WGS) entry which is preliminary data.</text>
</comment>
<reference evidence="1 2" key="1">
    <citation type="submission" date="2019-03" db="EMBL/GenBank/DDBJ databases">
        <title>Genomic Encyclopedia of Type Strains, Phase IV (KMG-IV): sequencing the most valuable type-strain genomes for metagenomic binning, comparative biology and taxonomic classification.</title>
        <authorList>
            <person name="Goeker M."/>
        </authorList>
    </citation>
    <scope>NUCLEOTIDE SEQUENCE [LARGE SCALE GENOMIC DNA]</scope>
    <source>
        <strain evidence="1 2">DSM 45934</strain>
    </source>
</reference>
<gene>
    <name evidence="1" type="ORF">EV192_113178</name>
</gene>
<name>A0A4R2J1X6_9PSEU</name>
<dbReference type="EMBL" id="SLWS01000013">
    <property type="protein sequence ID" value="TCO50798.1"/>
    <property type="molecule type" value="Genomic_DNA"/>
</dbReference>
<keyword evidence="2" id="KW-1185">Reference proteome</keyword>
<organism evidence="1 2">
    <name type="scientific">Actinocrispum wychmicini</name>
    <dbReference type="NCBI Taxonomy" id="1213861"/>
    <lineage>
        <taxon>Bacteria</taxon>
        <taxon>Bacillati</taxon>
        <taxon>Actinomycetota</taxon>
        <taxon>Actinomycetes</taxon>
        <taxon>Pseudonocardiales</taxon>
        <taxon>Pseudonocardiaceae</taxon>
        <taxon>Actinocrispum</taxon>
    </lineage>
</organism>
<dbReference type="AlphaFoldDB" id="A0A4R2J1X6"/>
<accession>A0A4R2J1X6</accession>
<dbReference type="Proteomes" id="UP000295680">
    <property type="component" value="Unassembled WGS sequence"/>
</dbReference>
<sequence>MDHDALVRTAEPVVYFGDMKLFGQHPVKGLSVLWHERERRWLVALPGYAGGVTRPETLRRFAEGALAALDQDQGEDEVTVFGDDRVSVDTMTGVDEDGPYLTIWAWFDHRQDFVGVSAAGEPLYRNEAGTSCVEFHLNPPDAEPLRSAFRTLLHRLATAGPASADMPQSANVITTFANRANESNAARLDIARRPGDNQWLVTLNPRLSRPATEEAIRAFAEATQHILDTREGERVVTLLREPGYRMDVAVGIEATAFHVTATVRSPSKDGTGHVLNLDAHFAPVSETHLREMLKGMR</sequence>
<protein>
    <submittedName>
        <fullName evidence="1">Uncharacterized protein</fullName>
    </submittedName>
</protein>
<dbReference type="OrthoDB" id="5195223at2"/>
<evidence type="ECO:0000313" key="2">
    <source>
        <dbReference type="Proteomes" id="UP000295680"/>
    </source>
</evidence>